<reference evidence="6" key="1">
    <citation type="journal article" date="2015" name="Genome Announc.">
        <title>Draft Genome Sequence of Tolypothrix boutellei Strain VB521301.</title>
        <authorList>
            <person name="Chandrababunaidu M.M."/>
            <person name="Singh D."/>
            <person name="Sen D."/>
            <person name="Bhan S."/>
            <person name="Das S."/>
            <person name="Gupta A."/>
            <person name="Adhikary S.P."/>
            <person name="Tripathy S."/>
        </authorList>
    </citation>
    <scope>NUCLEOTIDE SEQUENCE</scope>
    <source>
        <strain evidence="6">VB521301</strain>
    </source>
</reference>
<evidence type="ECO:0000313" key="6">
    <source>
        <dbReference type="EMBL" id="KIE08917.1"/>
    </source>
</evidence>
<dbReference type="InterPro" id="IPR008271">
    <property type="entry name" value="Ser/Thr_kinase_AS"/>
</dbReference>
<dbReference type="GO" id="GO:0005829">
    <property type="term" value="C:cytosol"/>
    <property type="evidence" value="ECO:0007669"/>
    <property type="project" value="TreeGrafter"/>
</dbReference>
<dbReference type="Gene3D" id="1.10.510.10">
    <property type="entry name" value="Transferase(Phosphotransferase) domain 1"/>
    <property type="match status" value="1"/>
</dbReference>
<dbReference type="GO" id="GO:0016020">
    <property type="term" value="C:membrane"/>
    <property type="evidence" value="ECO:0007669"/>
    <property type="project" value="TreeGrafter"/>
</dbReference>
<dbReference type="Pfam" id="PF00069">
    <property type="entry name" value="Pkinase"/>
    <property type="match status" value="1"/>
</dbReference>
<dbReference type="InterPro" id="IPR000719">
    <property type="entry name" value="Prot_kinase_dom"/>
</dbReference>
<evidence type="ECO:0000256" key="4">
    <source>
        <dbReference type="ARBA" id="ARBA00022840"/>
    </source>
</evidence>
<dbReference type="GO" id="GO:0005776">
    <property type="term" value="C:autophagosome"/>
    <property type="evidence" value="ECO:0007669"/>
    <property type="project" value="TreeGrafter"/>
</dbReference>
<accession>A0A0C1N2W6</accession>
<keyword evidence="4" id="KW-0067">ATP-binding</keyword>
<dbReference type="PANTHER" id="PTHR24348">
    <property type="entry name" value="SERINE/THREONINE-PROTEIN KINASE UNC-51-RELATED"/>
    <property type="match status" value="1"/>
</dbReference>
<evidence type="ECO:0000259" key="5">
    <source>
        <dbReference type="PROSITE" id="PS50011"/>
    </source>
</evidence>
<comment type="caution">
    <text evidence="6">The sequence shown here is derived from an EMBL/GenBank/DDBJ whole genome shotgun (WGS) entry which is preliminary data.</text>
</comment>
<dbReference type="PROSITE" id="PS50011">
    <property type="entry name" value="PROTEIN_KINASE_DOM"/>
    <property type="match status" value="1"/>
</dbReference>
<evidence type="ECO:0000256" key="2">
    <source>
        <dbReference type="ARBA" id="ARBA00022741"/>
    </source>
</evidence>
<keyword evidence="2" id="KW-0547">Nucleotide-binding</keyword>
<keyword evidence="3" id="KW-0418">Kinase</keyword>
<proteinExistence type="predicted"/>
<sequence length="156" mass="18506">MVKLTGYLISQQIYSGYKTVVYRGVRELDRQPVILKMMRNEYPSLKELIQFRNQFAIAKNFQLEGVIQTYSLEHYKNRYVLVMEDFGGISLKDYVKNYFCTRMRECYSACQEEFLQIAIQIAIALEGLYRHRIIHKDIKPANILIHPVTKQVKQLF</sequence>
<organism evidence="6">
    <name type="scientific">Tolypothrix bouteillei VB521301</name>
    <dbReference type="NCBI Taxonomy" id="1479485"/>
    <lineage>
        <taxon>Bacteria</taxon>
        <taxon>Bacillati</taxon>
        <taxon>Cyanobacteriota</taxon>
        <taxon>Cyanophyceae</taxon>
        <taxon>Nostocales</taxon>
        <taxon>Tolypothrichaceae</taxon>
        <taxon>Tolypothrix</taxon>
    </lineage>
</organism>
<dbReference type="RefSeq" id="WP_038072221.1">
    <property type="nucleotide sequence ID" value="NZ_JHEG04000001.1"/>
</dbReference>
<dbReference type="EMBL" id="JHEG02000058">
    <property type="protein sequence ID" value="KIE08917.1"/>
    <property type="molecule type" value="Genomic_DNA"/>
</dbReference>
<dbReference type="PROSITE" id="PS00108">
    <property type="entry name" value="PROTEIN_KINASE_ST"/>
    <property type="match status" value="1"/>
</dbReference>
<dbReference type="AlphaFoldDB" id="A0A0C1N2W6"/>
<feature type="domain" description="Protein kinase" evidence="5">
    <location>
        <begin position="7"/>
        <end position="156"/>
    </location>
</feature>
<name>A0A0C1N2W6_9CYAN</name>
<protein>
    <recommendedName>
        <fullName evidence="5">Protein kinase domain-containing protein</fullName>
    </recommendedName>
</protein>
<dbReference type="SUPFAM" id="SSF56112">
    <property type="entry name" value="Protein kinase-like (PK-like)"/>
    <property type="match status" value="1"/>
</dbReference>
<evidence type="ECO:0000256" key="3">
    <source>
        <dbReference type="ARBA" id="ARBA00022777"/>
    </source>
</evidence>
<dbReference type="GO" id="GO:0005524">
    <property type="term" value="F:ATP binding"/>
    <property type="evidence" value="ECO:0007669"/>
    <property type="project" value="UniProtKB-KW"/>
</dbReference>
<gene>
    <name evidence="6" type="ORF">DA73_0230980</name>
</gene>
<keyword evidence="1" id="KW-0808">Transferase</keyword>
<dbReference type="GO" id="GO:0004674">
    <property type="term" value="F:protein serine/threonine kinase activity"/>
    <property type="evidence" value="ECO:0007669"/>
    <property type="project" value="InterPro"/>
</dbReference>
<dbReference type="GO" id="GO:0000407">
    <property type="term" value="C:phagophore assembly site"/>
    <property type="evidence" value="ECO:0007669"/>
    <property type="project" value="TreeGrafter"/>
</dbReference>
<dbReference type="InterPro" id="IPR011009">
    <property type="entry name" value="Kinase-like_dom_sf"/>
</dbReference>
<dbReference type="STRING" id="1479485.DA73_0230980"/>
<dbReference type="PANTHER" id="PTHR24348:SF22">
    <property type="entry name" value="NON-SPECIFIC SERINE_THREONINE PROTEIN KINASE"/>
    <property type="match status" value="1"/>
</dbReference>
<evidence type="ECO:0000256" key="1">
    <source>
        <dbReference type="ARBA" id="ARBA00022679"/>
    </source>
</evidence>
<dbReference type="InterPro" id="IPR045269">
    <property type="entry name" value="Atg1-like"/>
</dbReference>